<dbReference type="InterPro" id="IPR023213">
    <property type="entry name" value="CAT-like_dom_sf"/>
</dbReference>
<evidence type="ECO:0000313" key="1">
    <source>
        <dbReference type="EMBL" id="CAK7270631.1"/>
    </source>
</evidence>
<protein>
    <recommendedName>
        <fullName evidence="3">Alcohol acetyltransferase</fullName>
    </recommendedName>
</protein>
<dbReference type="Gene3D" id="3.30.559.10">
    <property type="entry name" value="Chloramphenicol acetyltransferase-like domain"/>
    <property type="match status" value="1"/>
</dbReference>
<dbReference type="Proteomes" id="UP001642501">
    <property type="component" value="Unassembled WGS sequence"/>
</dbReference>
<dbReference type="EMBL" id="CAWUOM010000075">
    <property type="protein sequence ID" value="CAK7270631.1"/>
    <property type="molecule type" value="Genomic_DNA"/>
</dbReference>
<reference evidence="1 2" key="1">
    <citation type="submission" date="2024-01" db="EMBL/GenBank/DDBJ databases">
        <authorList>
            <person name="Allen C."/>
            <person name="Tagirdzhanova G."/>
        </authorList>
    </citation>
    <scope>NUCLEOTIDE SEQUENCE [LARGE SCALE GENOMIC DNA]</scope>
    <source>
        <strain evidence="1 2">CBS 573.63</strain>
    </source>
</reference>
<organism evidence="1 2">
    <name type="scientific">Sporothrix epigloea</name>
    <dbReference type="NCBI Taxonomy" id="1892477"/>
    <lineage>
        <taxon>Eukaryota</taxon>
        <taxon>Fungi</taxon>
        <taxon>Dikarya</taxon>
        <taxon>Ascomycota</taxon>
        <taxon>Pezizomycotina</taxon>
        <taxon>Sordariomycetes</taxon>
        <taxon>Sordariomycetidae</taxon>
        <taxon>Ophiostomatales</taxon>
        <taxon>Ophiostomataceae</taxon>
        <taxon>Sporothrix</taxon>
    </lineage>
</organism>
<gene>
    <name evidence="1" type="ORF">SEPCBS57363_004200</name>
</gene>
<evidence type="ECO:0008006" key="3">
    <source>
        <dbReference type="Google" id="ProtNLM"/>
    </source>
</evidence>
<dbReference type="PANTHER" id="PTHR28037:SF1">
    <property type="entry name" value="ALCOHOL O-ACETYLTRANSFERASE 1-RELATED"/>
    <property type="match status" value="1"/>
</dbReference>
<name>A0ABP0DUT3_9PEZI</name>
<keyword evidence="2" id="KW-1185">Reference proteome</keyword>
<dbReference type="PANTHER" id="PTHR28037">
    <property type="entry name" value="ALCOHOL O-ACETYLTRANSFERASE 1-RELATED"/>
    <property type="match status" value="1"/>
</dbReference>
<accession>A0ABP0DUT3</accession>
<dbReference type="InterPro" id="IPR052058">
    <property type="entry name" value="Alcohol_O-acetyltransferase"/>
</dbReference>
<dbReference type="InterPro" id="IPR010828">
    <property type="entry name" value="Atf2/Sli1-like"/>
</dbReference>
<dbReference type="SUPFAM" id="SSF52777">
    <property type="entry name" value="CoA-dependent acyltransferases"/>
    <property type="match status" value="2"/>
</dbReference>
<comment type="caution">
    <text evidence="1">The sequence shown here is derived from an EMBL/GenBank/DDBJ whole genome shotgun (WGS) entry which is preliminary data.</text>
</comment>
<evidence type="ECO:0000313" key="2">
    <source>
        <dbReference type="Proteomes" id="UP001642501"/>
    </source>
</evidence>
<dbReference type="Pfam" id="PF07247">
    <property type="entry name" value="AATase"/>
    <property type="match status" value="1"/>
</dbReference>
<proteinExistence type="predicted"/>
<sequence length="531" mass="59021">MSIHTCRVTLVKQPSGRAGSSIASSEPRTIADEQYSSSRHSLGLYQNVITVCRYTLPQDADKLPSGEAQVKASIRKALTTVVLEKLPALRVAIEGEETKQPVYVSLPNLDLREHLEWISRAPAQTPDQQDAQLMQDLERENARSWLDVTTHSPWRIIVYLNTADGWADVAFAAHHALADGKSGHVFHSHLVETLNSQATPIQVDDENDPIIVFTEQPTILPSQEELINFTLSWSFFIGTIWRQLGPAWLQIVPTAEAYVGHRVTLEPKLKGNLRAFHLAPRHAAALLASCHAKCVSLTALMHGLMLVLFARRFPADVATSFEASTPISMRFCVPKSVDLDVFRSLGNLVSAYSYVYGKDAVADGRDVAATEIADDEKVWRAAAKMGASLKARLANITEDNVLGLMGWIRDWHGWWREREGKIRDSTWNVSNTGPISAMGELPANSAVHPRWKLTRNFYTQSSIGKDALININIGGVRDGEMSFVVAWHHGVVQDEFADTFAKDLQACLERYSISGHFAVPDRLSERETTLR</sequence>